<feature type="signal peptide" evidence="1">
    <location>
        <begin position="1"/>
        <end position="18"/>
    </location>
</feature>
<keyword evidence="4" id="KW-1185">Reference proteome</keyword>
<gene>
    <name evidence="3" type="ORF">C7M84_022055</name>
</gene>
<dbReference type="PROSITE" id="PS50940">
    <property type="entry name" value="CHIT_BIND_II"/>
    <property type="match status" value="1"/>
</dbReference>
<protein>
    <submittedName>
        <fullName evidence="3">Peritrophin-44-like protein</fullName>
    </submittedName>
</protein>
<feature type="domain" description="Chitin-binding type-2" evidence="2">
    <location>
        <begin position="154"/>
        <end position="211"/>
    </location>
</feature>
<comment type="caution">
    <text evidence="3">The sequence shown here is derived from an EMBL/GenBank/DDBJ whole genome shotgun (WGS) entry which is preliminary data.</text>
</comment>
<evidence type="ECO:0000256" key="1">
    <source>
        <dbReference type="SAM" id="SignalP"/>
    </source>
</evidence>
<evidence type="ECO:0000259" key="2">
    <source>
        <dbReference type="PROSITE" id="PS50940"/>
    </source>
</evidence>
<dbReference type="GO" id="GO:0005576">
    <property type="term" value="C:extracellular region"/>
    <property type="evidence" value="ECO:0007669"/>
    <property type="project" value="InterPro"/>
</dbReference>
<dbReference type="AlphaFoldDB" id="A0A3R7NE44"/>
<dbReference type="OrthoDB" id="6358444at2759"/>
<dbReference type="InterPro" id="IPR002557">
    <property type="entry name" value="Chitin-bd_dom"/>
</dbReference>
<keyword evidence="1" id="KW-0732">Signal</keyword>
<reference evidence="3 4" key="1">
    <citation type="submission" date="2018-04" db="EMBL/GenBank/DDBJ databases">
        <authorList>
            <person name="Zhang X."/>
            <person name="Yuan J."/>
            <person name="Li F."/>
            <person name="Xiang J."/>
        </authorList>
    </citation>
    <scope>NUCLEOTIDE SEQUENCE [LARGE SCALE GENOMIC DNA]</scope>
    <source>
        <tissue evidence="3">Muscle</tissue>
    </source>
</reference>
<dbReference type="Proteomes" id="UP000283509">
    <property type="component" value="Unassembled WGS sequence"/>
</dbReference>
<dbReference type="PROSITE" id="PS51257">
    <property type="entry name" value="PROKAR_LIPOPROTEIN"/>
    <property type="match status" value="1"/>
</dbReference>
<dbReference type="GO" id="GO:0008061">
    <property type="term" value="F:chitin binding"/>
    <property type="evidence" value="ECO:0007669"/>
    <property type="project" value="InterPro"/>
</dbReference>
<reference evidence="3 4" key="2">
    <citation type="submission" date="2019-01" db="EMBL/GenBank/DDBJ databases">
        <title>The decoding of complex shrimp genome reveals the adaptation for benthos swimmer, frequently molting mechanism and breeding impact on genome.</title>
        <authorList>
            <person name="Sun Y."/>
            <person name="Gao Y."/>
            <person name="Yu Y."/>
        </authorList>
    </citation>
    <scope>NUCLEOTIDE SEQUENCE [LARGE SCALE GENOMIC DNA]</scope>
    <source>
        <tissue evidence="3">Muscle</tissue>
    </source>
</reference>
<organism evidence="3 4">
    <name type="scientific">Penaeus vannamei</name>
    <name type="common">Whiteleg shrimp</name>
    <name type="synonym">Litopenaeus vannamei</name>
    <dbReference type="NCBI Taxonomy" id="6689"/>
    <lineage>
        <taxon>Eukaryota</taxon>
        <taxon>Metazoa</taxon>
        <taxon>Ecdysozoa</taxon>
        <taxon>Arthropoda</taxon>
        <taxon>Crustacea</taxon>
        <taxon>Multicrustacea</taxon>
        <taxon>Malacostraca</taxon>
        <taxon>Eumalacostraca</taxon>
        <taxon>Eucarida</taxon>
        <taxon>Decapoda</taxon>
        <taxon>Dendrobranchiata</taxon>
        <taxon>Penaeoidea</taxon>
        <taxon>Penaeidae</taxon>
        <taxon>Penaeus</taxon>
    </lineage>
</organism>
<accession>A0A3R7NE44</accession>
<evidence type="ECO:0000313" key="3">
    <source>
        <dbReference type="EMBL" id="ROT84754.1"/>
    </source>
</evidence>
<dbReference type="EMBL" id="QCYY01000503">
    <property type="protein sequence ID" value="ROT84754.1"/>
    <property type="molecule type" value="Genomic_DNA"/>
</dbReference>
<proteinExistence type="predicted"/>
<sequence length="216" mass="23730">MRLLILVLGVAAAGLASASCPPPDCNAGPPPDTPPFFLLSDPQDCHKYYICYNEEGDGDDTYFITGESYWCEDHGAVFSQVDQLCGDYTCAESCSGTCAPYECIDPLQDKIADPYNCTKYHTCPDGKTVQCEGDKPFFDGDQCQADESKCCHCKPYCSQGQKFTNVPDPLDCKSYYFCVNEHDFPTYQSTCDVGNFDPFTSQCSETVPCITICPAP</sequence>
<feature type="chain" id="PRO_5018552213" evidence="1">
    <location>
        <begin position="19"/>
        <end position="216"/>
    </location>
</feature>
<name>A0A3R7NE44_PENVA</name>
<evidence type="ECO:0000313" key="4">
    <source>
        <dbReference type="Proteomes" id="UP000283509"/>
    </source>
</evidence>